<dbReference type="Pfam" id="PF19447">
    <property type="entry name" value="DUF5985"/>
    <property type="match status" value="1"/>
</dbReference>
<sequence length="92" mass="10287">MSGTGYGFITGALAALYVIAGVFFLRFWRRTRDALFVHFALAFGLLALNQALVALGGFQREEQGWIYLIRLLAFVLIIVAIIRKNLEGRRPG</sequence>
<reference evidence="2 3" key="1">
    <citation type="submission" date="2018-12" db="EMBL/GenBank/DDBJ databases">
        <authorList>
            <person name="Yang Y."/>
        </authorList>
    </citation>
    <scope>NUCLEOTIDE SEQUENCE [LARGE SCALE GENOMIC DNA]</scope>
    <source>
        <strain evidence="2 3">GSF71</strain>
    </source>
</reference>
<keyword evidence="1" id="KW-1133">Transmembrane helix</keyword>
<dbReference type="EMBL" id="RZIJ01000020">
    <property type="protein sequence ID" value="RUQ66582.1"/>
    <property type="molecule type" value="Genomic_DNA"/>
</dbReference>
<dbReference type="RefSeq" id="WP_127002042.1">
    <property type="nucleotide sequence ID" value="NZ_JBNPXW010000018.1"/>
</dbReference>
<evidence type="ECO:0000313" key="2">
    <source>
        <dbReference type="EMBL" id="RUQ66582.1"/>
    </source>
</evidence>
<keyword evidence="3" id="KW-1185">Reference proteome</keyword>
<evidence type="ECO:0000313" key="3">
    <source>
        <dbReference type="Proteomes" id="UP000280346"/>
    </source>
</evidence>
<keyword evidence="1" id="KW-0812">Transmembrane</keyword>
<comment type="caution">
    <text evidence="2">The sequence shown here is derived from an EMBL/GenBank/DDBJ whole genome shotgun (WGS) entry which is preliminary data.</text>
</comment>
<proteinExistence type="predicted"/>
<dbReference type="InterPro" id="IPR046027">
    <property type="entry name" value="DUF5985"/>
</dbReference>
<gene>
    <name evidence="2" type="ORF">EJ913_22400</name>
</gene>
<name>A0A3S0WSJ7_9PROT</name>
<organism evidence="2 3">
    <name type="scientific">Azospirillum doebereinerae</name>
    <dbReference type="NCBI Taxonomy" id="92933"/>
    <lineage>
        <taxon>Bacteria</taxon>
        <taxon>Pseudomonadati</taxon>
        <taxon>Pseudomonadota</taxon>
        <taxon>Alphaproteobacteria</taxon>
        <taxon>Rhodospirillales</taxon>
        <taxon>Azospirillaceae</taxon>
        <taxon>Azospirillum</taxon>
    </lineage>
</organism>
<dbReference type="Proteomes" id="UP000280346">
    <property type="component" value="Unassembled WGS sequence"/>
</dbReference>
<dbReference type="AlphaFoldDB" id="A0A3S0WSJ7"/>
<accession>A0A3S0WSJ7</accession>
<feature type="transmembrane region" description="Helical" evidence="1">
    <location>
        <begin position="35"/>
        <end position="58"/>
    </location>
</feature>
<keyword evidence="1" id="KW-0472">Membrane</keyword>
<dbReference type="OrthoDB" id="7433565at2"/>
<feature type="transmembrane region" description="Helical" evidence="1">
    <location>
        <begin position="6"/>
        <end position="28"/>
    </location>
</feature>
<feature type="transmembrane region" description="Helical" evidence="1">
    <location>
        <begin position="64"/>
        <end position="82"/>
    </location>
</feature>
<protein>
    <submittedName>
        <fullName evidence="2">Uncharacterized protein</fullName>
    </submittedName>
</protein>
<evidence type="ECO:0000256" key="1">
    <source>
        <dbReference type="SAM" id="Phobius"/>
    </source>
</evidence>